<proteinExistence type="inferred from homology"/>
<name>A0A4W4G9E3_ELEEL</name>
<protein>
    <recommendedName>
        <fullName evidence="5">AIG1-type G domain-containing protein</fullName>
    </recommendedName>
</protein>
<reference evidence="6" key="5">
    <citation type="submission" date="2025-09" db="UniProtKB">
        <authorList>
            <consortium name="Ensembl"/>
        </authorList>
    </citation>
    <scope>IDENTIFICATION</scope>
</reference>
<evidence type="ECO:0000259" key="5">
    <source>
        <dbReference type="PROSITE" id="PS51720"/>
    </source>
</evidence>
<reference evidence="6" key="4">
    <citation type="submission" date="2025-08" db="UniProtKB">
        <authorList>
            <consortium name="Ensembl"/>
        </authorList>
    </citation>
    <scope>IDENTIFICATION</scope>
</reference>
<evidence type="ECO:0000256" key="1">
    <source>
        <dbReference type="ARBA" id="ARBA00008535"/>
    </source>
</evidence>
<reference evidence="6" key="3">
    <citation type="submission" date="2020-05" db="EMBL/GenBank/DDBJ databases">
        <title>Electrophorus electricus (electric eel) genome, fEleEle1, primary haplotype.</title>
        <authorList>
            <person name="Myers G."/>
            <person name="Meyer A."/>
            <person name="Fedrigo O."/>
            <person name="Formenti G."/>
            <person name="Rhie A."/>
            <person name="Tracey A."/>
            <person name="Sims Y."/>
            <person name="Jarvis E.D."/>
        </authorList>
    </citation>
    <scope>NUCLEOTIDE SEQUENCE [LARGE SCALE GENOMIC DNA]</scope>
</reference>
<keyword evidence="4" id="KW-0732">Signal</keyword>
<sequence>MRKTSLCISLSLVSMLFCSLVLMGKTRVGKSASGNTILGRNVFQSAANSASQTRKCCCHKALRAGREISVIDTPGIFDTELSPHAFLVVISLAGCFTREEKSTVDEVKKTFQNADKYTMILFTYKDNLKQNIQHFLENGDPELRELVAKCRNHYHCLNNTAASYRQFKELLGKIEEMVAENEGRYYTDVIYQELESTIQDIQEQKLK</sequence>
<dbReference type="Proteomes" id="UP000314983">
    <property type="component" value="Chromosome 4"/>
</dbReference>
<dbReference type="InterPro" id="IPR027417">
    <property type="entry name" value="P-loop_NTPase"/>
</dbReference>
<organism evidence="6 7">
    <name type="scientific">Electrophorus electricus</name>
    <name type="common">Electric eel</name>
    <name type="synonym">Gymnotus electricus</name>
    <dbReference type="NCBI Taxonomy" id="8005"/>
    <lineage>
        <taxon>Eukaryota</taxon>
        <taxon>Metazoa</taxon>
        <taxon>Chordata</taxon>
        <taxon>Craniata</taxon>
        <taxon>Vertebrata</taxon>
        <taxon>Euteleostomi</taxon>
        <taxon>Actinopterygii</taxon>
        <taxon>Neopterygii</taxon>
        <taxon>Teleostei</taxon>
        <taxon>Ostariophysi</taxon>
        <taxon>Gymnotiformes</taxon>
        <taxon>Gymnotoidei</taxon>
        <taxon>Gymnotidae</taxon>
        <taxon>Electrophorus</taxon>
    </lineage>
</organism>
<accession>A0A4W4G9E3</accession>
<feature type="chain" id="PRO_5044213784" description="AIG1-type G domain-containing protein" evidence="4">
    <location>
        <begin position="32"/>
        <end position="207"/>
    </location>
</feature>
<evidence type="ECO:0000313" key="7">
    <source>
        <dbReference type="Proteomes" id="UP000314983"/>
    </source>
</evidence>
<dbReference type="PANTHER" id="PTHR10903">
    <property type="entry name" value="GTPASE, IMAP FAMILY MEMBER-RELATED"/>
    <property type="match status" value="1"/>
</dbReference>
<keyword evidence="7" id="KW-1185">Reference proteome</keyword>
<evidence type="ECO:0000256" key="3">
    <source>
        <dbReference type="ARBA" id="ARBA00023134"/>
    </source>
</evidence>
<dbReference type="InterPro" id="IPR006703">
    <property type="entry name" value="G_AIG1"/>
</dbReference>
<evidence type="ECO:0000313" key="6">
    <source>
        <dbReference type="Ensembl" id="ENSEEEP00000032788.2"/>
    </source>
</evidence>
<dbReference type="PANTHER" id="PTHR10903:SF188">
    <property type="entry name" value="GTPASE IMAP FAMILY MEMBER 2-LIKE-RELATED"/>
    <property type="match status" value="1"/>
</dbReference>
<dbReference type="FunFam" id="3.40.50.300:FF:000366">
    <property type="entry name" value="GTPase, IMAP family member 2"/>
    <property type="match status" value="1"/>
</dbReference>
<comment type="similarity">
    <text evidence="1">Belongs to the TRAFAC class TrmE-Era-EngA-EngB-Septin-like GTPase superfamily. AIG1/Toc34/Toc159-like paraseptin GTPase family. IAN subfamily.</text>
</comment>
<keyword evidence="3" id="KW-0342">GTP-binding</keyword>
<dbReference type="InterPro" id="IPR045058">
    <property type="entry name" value="GIMA/IAN/Toc"/>
</dbReference>
<dbReference type="PROSITE" id="PS51720">
    <property type="entry name" value="G_AIG1"/>
    <property type="match status" value="1"/>
</dbReference>
<dbReference type="Ensembl" id="ENSEEET00000033179.2">
    <property type="protein sequence ID" value="ENSEEEP00000032788.2"/>
    <property type="gene ID" value="ENSEEEG00000015620.2"/>
</dbReference>
<dbReference type="Pfam" id="PF04548">
    <property type="entry name" value="AIG1"/>
    <property type="match status" value="1"/>
</dbReference>
<feature type="domain" description="AIG1-type G" evidence="5">
    <location>
        <begin position="15"/>
        <end position="195"/>
    </location>
</feature>
<keyword evidence="2" id="KW-0547">Nucleotide-binding</keyword>
<reference evidence="7" key="1">
    <citation type="journal article" date="2014" name="Science">
        <title>Nonhuman genetics. Genomic basis for the convergent evolution of electric organs.</title>
        <authorList>
            <person name="Gallant J.R."/>
            <person name="Traeger L.L."/>
            <person name="Volkening J.D."/>
            <person name="Moffett H."/>
            <person name="Chen P.H."/>
            <person name="Novina C.D."/>
            <person name="Phillips G.N.Jr."/>
            <person name="Anand R."/>
            <person name="Wells G.B."/>
            <person name="Pinch M."/>
            <person name="Guth R."/>
            <person name="Unguez G.A."/>
            <person name="Albert J.S."/>
            <person name="Zakon H.H."/>
            <person name="Samanta M.P."/>
            <person name="Sussman M.R."/>
        </authorList>
    </citation>
    <scope>NUCLEOTIDE SEQUENCE [LARGE SCALE GENOMIC DNA]</scope>
</reference>
<reference evidence="7" key="2">
    <citation type="journal article" date="2017" name="Sci. Adv.">
        <title>A tail of two voltages: Proteomic comparison of the three electric organs of the electric eel.</title>
        <authorList>
            <person name="Traeger L.L."/>
            <person name="Sabat G."/>
            <person name="Barrett-Wilt G.A."/>
            <person name="Wells G.B."/>
            <person name="Sussman M.R."/>
        </authorList>
    </citation>
    <scope>NUCLEOTIDE SEQUENCE [LARGE SCALE GENOMIC DNA]</scope>
</reference>
<feature type="signal peptide" evidence="4">
    <location>
        <begin position="1"/>
        <end position="31"/>
    </location>
</feature>
<evidence type="ECO:0000256" key="4">
    <source>
        <dbReference type="SAM" id="SignalP"/>
    </source>
</evidence>
<dbReference type="SUPFAM" id="SSF52540">
    <property type="entry name" value="P-loop containing nucleoside triphosphate hydrolases"/>
    <property type="match status" value="1"/>
</dbReference>
<dbReference type="Gene3D" id="3.40.50.300">
    <property type="entry name" value="P-loop containing nucleotide triphosphate hydrolases"/>
    <property type="match status" value="1"/>
</dbReference>
<evidence type="ECO:0000256" key="2">
    <source>
        <dbReference type="ARBA" id="ARBA00022741"/>
    </source>
</evidence>
<dbReference type="AlphaFoldDB" id="A0A4W4G9E3"/>
<dbReference type="GeneTree" id="ENSGT01140000282522"/>
<dbReference type="GO" id="GO:0005525">
    <property type="term" value="F:GTP binding"/>
    <property type="evidence" value="ECO:0007669"/>
    <property type="project" value="UniProtKB-KW"/>
</dbReference>